<dbReference type="AlphaFoldDB" id="D6YWR3"/>
<protein>
    <submittedName>
        <fullName evidence="3">Uncharacterized protein</fullName>
    </submittedName>
</protein>
<organism evidence="3 4">
    <name type="scientific">Waddlia chondrophila (strain ATCC VR-1470 / WSU 86-1044)</name>
    <dbReference type="NCBI Taxonomy" id="716544"/>
    <lineage>
        <taxon>Bacteria</taxon>
        <taxon>Pseudomonadati</taxon>
        <taxon>Chlamydiota</taxon>
        <taxon>Chlamydiia</taxon>
        <taxon>Parachlamydiales</taxon>
        <taxon>Waddliaceae</taxon>
        <taxon>Waddlia</taxon>
    </lineage>
</organism>
<feature type="compositionally biased region" description="Polar residues" evidence="2">
    <location>
        <begin position="36"/>
        <end position="55"/>
    </location>
</feature>
<evidence type="ECO:0000256" key="2">
    <source>
        <dbReference type="SAM" id="MobiDB-lite"/>
    </source>
</evidence>
<gene>
    <name evidence="3" type="ordered locus">wcw_1217</name>
</gene>
<dbReference type="KEGG" id="wch:wcw_1217"/>
<sequence length="491" mass="55042">MAANPYLGAPSNYVYIPLSDIYLDQIAKTNFSEGISGSSDTSKLSDPSQTQTDFPPSNARDGNSMVCLEQALLEAVGQGELGGIARDQKLAELRNQGIEIKGSLLKAGGDFNSPIVTDTYTDSEGNRFYKFHVTWELKIKQSEGSDITITKRQWIITGVPQIDRLDDTSSVLFQHHQALLAVKCHIFIQKNGFDKTQKQHDRILRCINDVRRTNLVGVQGFLKENRLTFTTDILDVDCKKDPDCSYQLDSIISKKQPATALCIALRNASDKKVCVYIDQIFTGRKLNDNGTKYDKVPYDPDHPTPRTIPLCVKRQRDAHGMIVRGNKDLSDHIRVLHAGPDELDELLSQSFEGRNARGMTFAEVTKERYKARLASLENAQENVEQAFEQLKSMIKSLYGKQKGFGASLKVSLLGGKLEKMAEKLDPQKLKADQCDQLTHAFETFQTAVSHLKTEDLCVYKLGSKCGMRLTAPKDSNYKKYDDLTKLFQNNL</sequence>
<evidence type="ECO:0000313" key="3">
    <source>
        <dbReference type="EMBL" id="ADI38574.1"/>
    </source>
</evidence>
<accession>D6YWR3</accession>
<dbReference type="STRING" id="716544.wcw_1217"/>
<evidence type="ECO:0000256" key="1">
    <source>
        <dbReference type="SAM" id="Coils"/>
    </source>
</evidence>
<evidence type="ECO:0000313" key="4">
    <source>
        <dbReference type="Proteomes" id="UP000001505"/>
    </source>
</evidence>
<dbReference type="RefSeq" id="WP_013182286.1">
    <property type="nucleotide sequence ID" value="NC_014225.1"/>
</dbReference>
<keyword evidence="4" id="KW-1185">Reference proteome</keyword>
<proteinExistence type="predicted"/>
<keyword evidence="1" id="KW-0175">Coiled coil</keyword>
<dbReference type="HOGENOM" id="CLU_555416_0_0_0"/>
<dbReference type="EMBL" id="CP001928">
    <property type="protein sequence ID" value="ADI38574.1"/>
    <property type="molecule type" value="Genomic_DNA"/>
</dbReference>
<feature type="region of interest" description="Disordered" evidence="2">
    <location>
        <begin position="36"/>
        <end position="61"/>
    </location>
</feature>
<name>D6YWR3_WADCW</name>
<reference evidence="3 4" key="1">
    <citation type="journal article" date="2010" name="PLoS ONE">
        <title>The Waddlia genome: a window into chlamydial biology.</title>
        <authorList>
            <person name="Bertelli C."/>
            <person name="Collyn F."/>
            <person name="Croxatto A."/>
            <person name="Ruckert C."/>
            <person name="Polkinghorne A."/>
            <person name="Kebbi-Beghdadi C."/>
            <person name="Goesmann A."/>
            <person name="Vaughan L."/>
            <person name="Greub G."/>
        </authorList>
    </citation>
    <scope>NUCLEOTIDE SEQUENCE [LARGE SCALE GENOMIC DNA]</scope>
    <source>
        <strain evidence="4">ATCC VR-1470 / WSU 86-1044</strain>
    </source>
</reference>
<dbReference type="Proteomes" id="UP000001505">
    <property type="component" value="Chromosome"/>
</dbReference>
<feature type="coiled-coil region" evidence="1">
    <location>
        <begin position="359"/>
        <end position="396"/>
    </location>
</feature>